<dbReference type="OrthoDB" id="371169at2"/>
<protein>
    <recommendedName>
        <fullName evidence="1">DUF1653 domain-containing protein</fullName>
    </recommendedName>
</protein>
<dbReference type="AlphaFoldDB" id="A0A2A2IGC0"/>
<dbReference type="InterPro" id="IPR037135">
    <property type="entry name" value="DUF1653-like_dom_sf"/>
</dbReference>
<dbReference type="Gene3D" id="2.30.30.320">
    <property type="entry name" value="DUF1653-like domain"/>
    <property type="match status" value="1"/>
</dbReference>
<sequence length="88" mass="10625">MREVEIAKVYRHYKGNYYYVLGIAEYTEKYDILVIYHALYDECDTYARPLEMFIEEVPEDKENPTGQKYRFEVVGEIDRDATNQTRRV</sequence>
<dbReference type="Proteomes" id="UP000218887">
    <property type="component" value="Unassembled WGS sequence"/>
</dbReference>
<name>A0A2A2IGC0_9BACI</name>
<dbReference type="EMBL" id="NPOA01000004">
    <property type="protein sequence ID" value="PAV30366.1"/>
    <property type="molecule type" value="Genomic_DNA"/>
</dbReference>
<proteinExistence type="predicted"/>
<keyword evidence="3" id="KW-1185">Reference proteome</keyword>
<reference evidence="2 3" key="1">
    <citation type="submission" date="2017-08" db="EMBL/GenBank/DDBJ databases">
        <title>Virgibacillus indicus sp. nov. and Virgibacillus profoundi sp. nov, two moderately halophilic bacteria isolated from marine sediment by using the Microfluidic Streak Plate.</title>
        <authorList>
            <person name="Xu B."/>
            <person name="Hu B."/>
            <person name="Wang J."/>
            <person name="Zhu Y."/>
            <person name="Huang L."/>
            <person name="Du W."/>
            <person name="Huang Y."/>
        </authorList>
    </citation>
    <scope>NUCLEOTIDE SEQUENCE [LARGE SCALE GENOMIC DNA]</scope>
    <source>
        <strain evidence="2 3">IO3-P3-H5</strain>
    </source>
</reference>
<comment type="caution">
    <text evidence="2">The sequence shown here is derived from an EMBL/GenBank/DDBJ whole genome shotgun (WGS) entry which is preliminary data.</text>
</comment>
<dbReference type="Pfam" id="PF07866">
    <property type="entry name" value="DUF1653"/>
    <property type="match status" value="1"/>
</dbReference>
<evidence type="ECO:0000313" key="2">
    <source>
        <dbReference type="EMBL" id="PAV30366.1"/>
    </source>
</evidence>
<accession>A0A2A2IGC0</accession>
<evidence type="ECO:0000313" key="3">
    <source>
        <dbReference type="Proteomes" id="UP000218887"/>
    </source>
</evidence>
<organism evidence="2 3">
    <name type="scientific">Virgibacillus profundi</name>
    <dbReference type="NCBI Taxonomy" id="2024555"/>
    <lineage>
        <taxon>Bacteria</taxon>
        <taxon>Bacillati</taxon>
        <taxon>Bacillota</taxon>
        <taxon>Bacilli</taxon>
        <taxon>Bacillales</taxon>
        <taxon>Bacillaceae</taxon>
        <taxon>Virgibacillus</taxon>
    </lineage>
</organism>
<dbReference type="InterPro" id="IPR023387">
    <property type="entry name" value="DUF1653-like_dom"/>
</dbReference>
<gene>
    <name evidence="2" type="ORF">CIL05_07800</name>
</gene>
<feature type="domain" description="DUF1653" evidence="1">
    <location>
        <begin position="9"/>
        <end position="72"/>
    </location>
</feature>
<evidence type="ECO:0000259" key="1">
    <source>
        <dbReference type="Pfam" id="PF07866"/>
    </source>
</evidence>